<feature type="transmembrane region" description="Helical" evidence="9">
    <location>
        <begin position="134"/>
        <end position="156"/>
    </location>
</feature>
<evidence type="ECO:0000256" key="1">
    <source>
        <dbReference type="ARBA" id="ARBA00004429"/>
    </source>
</evidence>
<comment type="subcellular location">
    <subcellularLocation>
        <location evidence="1 9">Cell inner membrane</location>
        <topology evidence="1 9">Multi-pass membrane protein</topology>
    </subcellularLocation>
</comment>
<feature type="transmembrane region" description="Helical" evidence="9">
    <location>
        <begin position="59"/>
        <end position="75"/>
    </location>
</feature>
<keyword evidence="5 9" id="KW-0812">Transmembrane</keyword>
<evidence type="ECO:0000256" key="9">
    <source>
        <dbReference type="RuleBase" id="RU369079"/>
    </source>
</evidence>
<evidence type="ECO:0000313" key="12">
    <source>
        <dbReference type="Proteomes" id="UP001161405"/>
    </source>
</evidence>
<feature type="domain" description="Tripartite ATP-independent periplasmic transporters DctQ component" evidence="10">
    <location>
        <begin position="34"/>
        <end position="166"/>
    </location>
</feature>
<reference evidence="11" key="1">
    <citation type="journal article" date="2014" name="Int. J. Syst. Evol. Microbiol.">
        <title>Complete genome of a new Firmicutes species belonging to the dominant human colonic microbiota ('Ruminococcus bicirculans') reveals two chromosomes and a selective capacity to utilize plant glucans.</title>
        <authorList>
            <consortium name="NISC Comparative Sequencing Program"/>
            <person name="Wegmann U."/>
            <person name="Louis P."/>
            <person name="Goesmann A."/>
            <person name="Henrissat B."/>
            <person name="Duncan S.H."/>
            <person name="Flint H.J."/>
        </authorList>
    </citation>
    <scope>NUCLEOTIDE SEQUENCE</scope>
    <source>
        <strain evidence="11">NBRC 107169</strain>
    </source>
</reference>
<evidence type="ECO:0000259" key="10">
    <source>
        <dbReference type="Pfam" id="PF04290"/>
    </source>
</evidence>
<evidence type="ECO:0000256" key="4">
    <source>
        <dbReference type="ARBA" id="ARBA00022519"/>
    </source>
</evidence>
<accession>A0ABQ5UR17</accession>
<comment type="subunit">
    <text evidence="9">The complex comprises the extracytoplasmic solute receptor protein and the two transmembrane proteins.</text>
</comment>
<evidence type="ECO:0000256" key="3">
    <source>
        <dbReference type="ARBA" id="ARBA00022475"/>
    </source>
</evidence>
<keyword evidence="6 9" id="KW-1133">Transmembrane helix</keyword>
<keyword evidence="4 9" id="KW-0997">Cell inner membrane</keyword>
<evidence type="ECO:0000256" key="2">
    <source>
        <dbReference type="ARBA" id="ARBA00022448"/>
    </source>
</evidence>
<proteinExistence type="inferred from homology"/>
<comment type="similarity">
    <text evidence="8 9">Belongs to the TRAP transporter small permease family.</text>
</comment>
<keyword evidence="3" id="KW-1003">Cell membrane</keyword>
<feature type="transmembrane region" description="Helical" evidence="9">
    <location>
        <begin position="25"/>
        <end position="47"/>
    </location>
</feature>
<dbReference type="InterPro" id="IPR055348">
    <property type="entry name" value="DctQ"/>
</dbReference>
<dbReference type="Pfam" id="PF04290">
    <property type="entry name" value="DctQ"/>
    <property type="match status" value="1"/>
</dbReference>
<reference evidence="11" key="2">
    <citation type="submission" date="2023-01" db="EMBL/GenBank/DDBJ databases">
        <title>Draft genome sequence of Maritalea porphyrae strain NBRC 107169.</title>
        <authorList>
            <person name="Sun Q."/>
            <person name="Mori K."/>
        </authorList>
    </citation>
    <scope>NUCLEOTIDE SEQUENCE</scope>
    <source>
        <strain evidence="11">NBRC 107169</strain>
    </source>
</reference>
<sequence>MSGLINGIRLVAGVIDWINEAIGQILAWLALLLVVNVFLVVVLRYVFSYGDVWMQETYIWMHAFIFMLGAGYTLLHDGHVRIDLIYSGASDRYKAFVNFFGSIILGAPVLWLIYTRGMDFFYRSFSRLETSPEAGGLPALYVLKAAIPALAIVLSLQVLSMALRSLDTIITGRKIVEEEEPLT</sequence>
<evidence type="ECO:0000256" key="5">
    <source>
        <dbReference type="ARBA" id="ARBA00022692"/>
    </source>
</evidence>
<evidence type="ECO:0000256" key="6">
    <source>
        <dbReference type="ARBA" id="ARBA00022989"/>
    </source>
</evidence>
<dbReference type="RefSeq" id="WP_284361954.1">
    <property type="nucleotide sequence ID" value="NZ_BSNI01000001.1"/>
</dbReference>
<feature type="transmembrane region" description="Helical" evidence="9">
    <location>
        <begin position="95"/>
        <end position="114"/>
    </location>
</feature>
<gene>
    <name evidence="11" type="ORF">GCM10007879_06210</name>
</gene>
<keyword evidence="12" id="KW-1185">Reference proteome</keyword>
<evidence type="ECO:0000313" key="11">
    <source>
        <dbReference type="EMBL" id="GLQ16372.1"/>
    </source>
</evidence>
<evidence type="ECO:0000256" key="8">
    <source>
        <dbReference type="ARBA" id="ARBA00038436"/>
    </source>
</evidence>
<dbReference type="EMBL" id="BSNI01000001">
    <property type="protein sequence ID" value="GLQ16372.1"/>
    <property type="molecule type" value="Genomic_DNA"/>
</dbReference>
<comment type="function">
    <text evidence="9">Part of the tripartite ATP-independent periplasmic (TRAP) transport system.</text>
</comment>
<organism evidence="11 12">
    <name type="scientific">Maritalea porphyrae</name>
    <dbReference type="NCBI Taxonomy" id="880732"/>
    <lineage>
        <taxon>Bacteria</taxon>
        <taxon>Pseudomonadati</taxon>
        <taxon>Pseudomonadota</taxon>
        <taxon>Alphaproteobacteria</taxon>
        <taxon>Hyphomicrobiales</taxon>
        <taxon>Devosiaceae</taxon>
        <taxon>Maritalea</taxon>
    </lineage>
</organism>
<evidence type="ECO:0000256" key="7">
    <source>
        <dbReference type="ARBA" id="ARBA00023136"/>
    </source>
</evidence>
<dbReference type="Proteomes" id="UP001161405">
    <property type="component" value="Unassembled WGS sequence"/>
</dbReference>
<dbReference type="PANTHER" id="PTHR35011">
    <property type="entry name" value="2,3-DIKETO-L-GULONATE TRAP TRANSPORTER SMALL PERMEASE PROTEIN YIAM"/>
    <property type="match status" value="1"/>
</dbReference>
<protein>
    <recommendedName>
        <fullName evidence="9">TRAP transporter small permease protein</fullName>
    </recommendedName>
</protein>
<keyword evidence="2 9" id="KW-0813">Transport</keyword>
<keyword evidence="7 9" id="KW-0472">Membrane</keyword>
<dbReference type="PANTHER" id="PTHR35011:SF4">
    <property type="entry name" value="SLL1102 PROTEIN"/>
    <property type="match status" value="1"/>
</dbReference>
<comment type="caution">
    <text evidence="11">The sequence shown here is derived from an EMBL/GenBank/DDBJ whole genome shotgun (WGS) entry which is preliminary data.</text>
</comment>
<dbReference type="InterPro" id="IPR007387">
    <property type="entry name" value="TRAP_DctQ"/>
</dbReference>
<name>A0ABQ5UR17_9HYPH</name>